<gene>
    <name evidence="6" type="ORF">ALOHA_HF4000006O13ctg1g19</name>
</gene>
<dbReference type="GO" id="GO:0022857">
    <property type="term" value="F:transmembrane transporter activity"/>
    <property type="evidence" value="ECO:0007669"/>
    <property type="project" value="UniProtKB-ARBA"/>
</dbReference>
<dbReference type="InterPro" id="IPR017911">
    <property type="entry name" value="MacB-like_ATP-bd"/>
</dbReference>
<dbReference type="Pfam" id="PF00005">
    <property type="entry name" value="ABC_tran"/>
    <property type="match status" value="1"/>
</dbReference>
<dbReference type="CDD" id="cd03255">
    <property type="entry name" value="ABC_MJ0796_LolCDE_FtsE"/>
    <property type="match status" value="1"/>
</dbReference>
<evidence type="ECO:0000256" key="2">
    <source>
        <dbReference type="ARBA" id="ARBA00022448"/>
    </source>
</evidence>
<dbReference type="InterPro" id="IPR027417">
    <property type="entry name" value="P-loop_NTPase"/>
</dbReference>
<dbReference type="InterPro" id="IPR003593">
    <property type="entry name" value="AAA+_ATPase"/>
</dbReference>
<dbReference type="PROSITE" id="PS50893">
    <property type="entry name" value="ABC_TRANSPORTER_2"/>
    <property type="match status" value="1"/>
</dbReference>
<dbReference type="FunFam" id="3.40.50.300:FF:000032">
    <property type="entry name" value="Export ABC transporter ATP-binding protein"/>
    <property type="match status" value="1"/>
</dbReference>
<dbReference type="PROSITE" id="PS00211">
    <property type="entry name" value="ABC_TRANSPORTER_1"/>
    <property type="match status" value="1"/>
</dbReference>
<dbReference type="GO" id="GO:0098796">
    <property type="term" value="C:membrane protein complex"/>
    <property type="evidence" value="ECO:0007669"/>
    <property type="project" value="UniProtKB-ARBA"/>
</dbReference>
<dbReference type="GO" id="GO:0005524">
    <property type="term" value="F:ATP binding"/>
    <property type="evidence" value="ECO:0007669"/>
    <property type="project" value="UniProtKB-KW"/>
</dbReference>
<comment type="similarity">
    <text evidence="1">Belongs to the ABC transporter superfamily.</text>
</comment>
<dbReference type="AlphaFoldDB" id="B3T0R4"/>
<keyword evidence="2" id="KW-0813">Transport</keyword>
<feature type="domain" description="ABC transporter" evidence="5">
    <location>
        <begin position="16"/>
        <end position="236"/>
    </location>
</feature>
<organism evidence="6">
    <name type="scientific">uncultured marine microorganism HF4000_006O13</name>
    <dbReference type="NCBI Taxonomy" id="455509"/>
    <lineage>
        <taxon>unclassified sequences</taxon>
        <taxon>environmental samples</taxon>
    </lineage>
</organism>
<evidence type="ECO:0000313" key="6">
    <source>
        <dbReference type="EMBL" id="ABZ06173.1"/>
    </source>
</evidence>
<sequence length="236" mass="26103">MSYVHINEAKMIQTYLEAVNIKKSFFKGNQEVKVLAGVDLKVRNAETLAIIGPSGTGKTTLLQIMGLLDQPSAGEIKIKGESVSMISDKQASRLRNRFFGFVYQFHHLINEFSALENTMMPLLVRRESISQAREAARELLAEIGLSNRFHHKPSELSGGECQRVAVARALIGKPSVVLADEPTGNLDPRTAEKVFDSLLALNRSIGSSLVVVTHNHDLADTLDRQVLLEQGRIKEQ</sequence>
<evidence type="ECO:0000256" key="4">
    <source>
        <dbReference type="ARBA" id="ARBA00022840"/>
    </source>
</evidence>
<keyword evidence="4" id="KW-0067">ATP-binding</keyword>
<evidence type="ECO:0000259" key="5">
    <source>
        <dbReference type="PROSITE" id="PS50893"/>
    </source>
</evidence>
<accession>B3T0R4</accession>
<protein>
    <submittedName>
        <fullName evidence="6">Putative ABC transporter</fullName>
    </submittedName>
</protein>
<dbReference type="InterPro" id="IPR017871">
    <property type="entry name" value="ABC_transporter-like_CS"/>
</dbReference>
<dbReference type="PANTHER" id="PTHR42798:SF2">
    <property type="entry name" value="ABC TRANSPORTER ATP-BINDING PROTEIN MG467-RELATED"/>
    <property type="match status" value="1"/>
</dbReference>
<name>B3T0R4_9ZZZZ</name>
<evidence type="ECO:0000256" key="3">
    <source>
        <dbReference type="ARBA" id="ARBA00022741"/>
    </source>
</evidence>
<dbReference type="SMART" id="SM00382">
    <property type="entry name" value="AAA"/>
    <property type="match status" value="1"/>
</dbReference>
<evidence type="ECO:0000256" key="1">
    <source>
        <dbReference type="ARBA" id="ARBA00005417"/>
    </source>
</evidence>
<keyword evidence="3" id="KW-0547">Nucleotide-binding</keyword>
<reference evidence="6" key="1">
    <citation type="journal article" date="2008" name="ISME J.">
        <title>Genomic patterns of recombination, clonal divergence and environment in marine microbial populations.</title>
        <authorList>
            <person name="Konstantinidis K.T."/>
            <person name="Delong E.F."/>
        </authorList>
    </citation>
    <scope>NUCLEOTIDE SEQUENCE</scope>
</reference>
<dbReference type="InterPro" id="IPR003439">
    <property type="entry name" value="ABC_transporter-like_ATP-bd"/>
</dbReference>
<proteinExistence type="inferred from homology"/>
<dbReference type="GO" id="GO:0016887">
    <property type="term" value="F:ATP hydrolysis activity"/>
    <property type="evidence" value="ECO:0007669"/>
    <property type="project" value="InterPro"/>
</dbReference>
<dbReference type="EMBL" id="EU016568">
    <property type="protein sequence ID" value="ABZ06173.1"/>
    <property type="molecule type" value="Genomic_DNA"/>
</dbReference>
<dbReference type="Gene3D" id="3.40.50.300">
    <property type="entry name" value="P-loop containing nucleotide triphosphate hydrolases"/>
    <property type="match status" value="1"/>
</dbReference>
<dbReference type="SUPFAM" id="SSF52540">
    <property type="entry name" value="P-loop containing nucleoside triphosphate hydrolases"/>
    <property type="match status" value="1"/>
</dbReference>
<dbReference type="PANTHER" id="PTHR42798">
    <property type="entry name" value="LIPOPROTEIN-RELEASING SYSTEM ATP-BINDING PROTEIN LOLD"/>
    <property type="match status" value="1"/>
</dbReference>